<dbReference type="InterPro" id="IPR013106">
    <property type="entry name" value="Ig_V-set"/>
</dbReference>
<comment type="similarity">
    <text evidence="2">Belongs to the Amer family.</text>
</comment>
<feature type="compositionally biased region" description="Polar residues" evidence="11">
    <location>
        <begin position="428"/>
        <end position="440"/>
    </location>
</feature>
<evidence type="ECO:0000256" key="3">
    <source>
        <dbReference type="ARBA" id="ARBA00022475"/>
    </source>
</evidence>
<sequence length="1139" mass="123447">MMLIKTPAALLIFLRILLSVSITSPLKDTQVTCLFHEDCTLPCSFMPTGAVVIHWYKQQIPVHSYYYNKDQFGLQNKHFSGRTCLFNLQIAQGNASLVLRKVKVQDRGRYKCYTSTRKGNQETFVNLGVKALIQMVKVDIIEEKVICLAQNIYPAPQLFWTTEPPTDLGSLHNHTCNTADSKGLFTIESTISILGNISQHAYFCSVVSVDRSQVWTASVKQQDHLFGEEGSTLFIPCMLPQPHHNFTLTWTLTRTVEPFMILTYDSRSQRITNSWEKRADVNIQQAHMGNGSLSLFNLESSEHTGTYACTLSSFQMKHQVHTWVNVTVQVTGEDEMPDNCEPPPCDPQPPGKIRKALKLFSKRKPGSGVASIFSVRIKGEGGLKSPPSRSKTLDGLTEIVAPEAEAESVDLDQDASHKEDAALAEPTSMKNNLESASTRQSISSLTSAKSLSFLSMLRWNRKGGGGERETQTESYRSGQQRKGLKSLFGSVRWHRKDKEEEDEVLTCPPLLASRTNSVEIMKENLTLTPRPERHSTDESEIEKQPSPSQDDHVTKVSGAAKTSTNDRLSMLLGDISSILSLDSLAGGGDIVADVEAEWVKVSSRVEKKDSTCETMKKEKAFLAPKPTLSDAPYLNSSSIIPSSTENIISSPIPPKPIPSPTTKQTLSPPCTPSPTTSTKSTPSNISPSTFKPTTKPLLATVLSHDLSSIPSPNIIPVHITVPISHPTTTLTISTKPTLTPSSPLTPEPSPKPSPTLFPAYSPATVSKSFISITEKAPEPAAAFAIITEPTLALSPTTTPNAASTPITRPIHSIAQDTKHSSAPVTKYPPFITSTKPVPTAPVIRPKIVTTFGLSTSRNTAPIIKPEPKQSAHQNKSGPLQTENGSGSVGKKSSLSEDGAPYVAKHLFVASNQPTITTLSATSEPAPNKTEPVHTSVPSGYSLLPTLSNRPAPNIAPCCVPRGEKGPEDVASPGVVEDTQNATSFKPEKKTLIIKPTTLSKIPVSGGGKSKQHHKNAQSNSEERHLNLPTPVHEEETLTSLSRESSSKDALSDLSTESGAITPVLFYSNEDILNSAAPSMGTVSIHRESKIPIKHGSTATYHSLQGKTEVVRSKIPVSKVPVRRISNKPGPTSTAAATRK</sequence>
<dbReference type="InterPro" id="IPR019003">
    <property type="entry name" value="AMER"/>
</dbReference>
<feature type="compositionally biased region" description="Basic and acidic residues" evidence="11">
    <location>
        <begin position="530"/>
        <end position="554"/>
    </location>
</feature>
<evidence type="ECO:0000256" key="5">
    <source>
        <dbReference type="ARBA" id="ARBA00022729"/>
    </source>
</evidence>
<dbReference type="GO" id="GO:0060828">
    <property type="term" value="P:regulation of canonical Wnt signaling pathway"/>
    <property type="evidence" value="ECO:0007669"/>
    <property type="project" value="TreeGrafter"/>
</dbReference>
<dbReference type="PANTHER" id="PTHR22237:SF3">
    <property type="entry name" value="APC MEMBRANE RECRUITMENT PROTEIN 2-LIKE"/>
    <property type="match status" value="1"/>
</dbReference>
<keyword evidence="3" id="KW-1003">Cell membrane</keyword>
<dbReference type="Pfam" id="PF09422">
    <property type="entry name" value="AMER"/>
    <property type="match status" value="2"/>
</dbReference>
<proteinExistence type="inferred from homology"/>
<dbReference type="GO" id="GO:0008013">
    <property type="term" value="F:beta-catenin binding"/>
    <property type="evidence" value="ECO:0007669"/>
    <property type="project" value="TreeGrafter"/>
</dbReference>
<dbReference type="InterPro" id="IPR036179">
    <property type="entry name" value="Ig-like_dom_sf"/>
</dbReference>
<dbReference type="SMART" id="SM00409">
    <property type="entry name" value="IG"/>
    <property type="match status" value="2"/>
</dbReference>
<dbReference type="OrthoDB" id="8445519at2759"/>
<evidence type="ECO:0000256" key="11">
    <source>
        <dbReference type="SAM" id="MobiDB-lite"/>
    </source>
</evidence>
<dbReference type="GO" id="GO:0016055">
    <property type="term" value="P:Wnt signaling pathway"/>
    <property type="evidence" value="ECO:0007669"/>
    <property type="project" value="UniProtKB-KW"/>
</dbReference>
<feature type="chain" id="PRO_5039456965" description="Ig-like domain-containing protein" evidence="12">
    <location>
        <begin position="20"/>
        <end position="1139"/>
    </location>
</feature>
<dbReference type="GO" id="GO:0005546">
    <property type="term" value="F:phosphatidylinositol-4,5-bisphosphate binding"/>
    <property type="evidence" value="ECO:0007669"/>
    <property type="project" value="TreeGrafter"/>
</dbReference>
<dbReference type="PANTHER" id="PTHR22237">
    <property type="entry name" value="APC MEMBRANE RECRUITMENT PROTEIN 2-RELATED"/>
    <property type="match status" value="1"/>
</dbReference>
<feature type="compositionally biased region" description="Basic and acidic residues" evidence="11">
    <location>
        <begin position="1020"/>
        <end position="1035"/>
    </location>
</feature>
<evidence type="ECO:0000256" key="8">
    <source>
        <dbReference type="ARBA" id="ARBA00023157"/>
    </source>
</evidence>
<evidence type="ECO:0000256" key="12">
    <source>
        <dbReference type="SAM" id="SignalP"/>
    </source>
</evidence>
<dbReference type="Gene3D" id="2.60.40.10">
    <property type="entry name" value="Immunoglobulins"/>
    <property type="match status" value="3"/>
</dbReference>
<accession>A0A9D3SFJ1</accession>
<evidence type="ECO:0000313" key="15">
    <source>
        <dbReference type="Proteomes" id="UP000824219"/>
    </source>
</evidence>
<feature type="region of interest" description="Disordered" evidence="11">
    <location>
        <begin position="405"/>
        <end position="442"/>
    </location>
</feature>
<comment type="caution">
    <text evidence="14">The sequence shown here is derived from an EMBL/GenBank/DDBJ whole genome shotgun (WGS) entry which is preliminary data.</text>
</comment>
<feature type="compositionally biased region" description="Pro residues" evidence="11">
    <location>
        <begin position="743"/>
        <end position="753"/>
    </location>
</feature>
<evidence type="ECO:0000259" key="13">
    <source>
        <dbReference type="PROSITE" id="PS50835"/>
    </source>
</evidence>
<feature type="signal peptide" evidence="12">
    <location>
        <begin position="1"/>
        <end position="19"/>
    </location>
</feature>
<reference evidence="14 15" key="1">
    <citation type="submission" date="2021-06" db="EMBL/GenBank/DDBJ databases">
        <title>Chromosome-level genome assembly of the red-tail catfish (Hemibagrus wyckioides).</title>
        <authorList>
            <person name="Shao F."/>
        </authorList>
    </citation>
    <scope>NUCLEOTIDE SEQUENCE [LARGE SCALE GENOMIC DNA]</scope>
    <source>
        <strain evidence="14">EC202008001</strain>
        <tissue evidence="14">Blood</tissue>
    </source>
</reference>
<keyword evidence="9" id="KW-0325">Glycoprotein</keyword>
<feature type="region of interest" description="Disordered" evidence="11">
    <location>
        <begin position="731"/>
        <end position="753"/>
    </location>
</feature>
<feature type="region of interest" description="Disordered" evidence="11">
    <location>
        <begin position="644"/>
        <end position="692"/>
    </location>
</feature>
<gene>
    <name evidence="14" type="ORF">KOW79_013807</name>
</gene>
<evidence type="ECO:0000256" key="7">
    <source>
        <dbReference type="ARBA" id="ARBA00023136"/>
    </source>
</evidence>
<keyword evidence="7" id="KW-0472">Membrane</keyword>
<feature type="region of interest" description="Disordered" evidence="11">
    <location>
        <begin position="462"/>
        <end position="481"/>
    </location>
</feature>
<dbReference type="CDD" id="cd16091">
    <property type="entry name" value="IgV_HHLA2"/>
    <property type="match status" value="1"/>
</dbReference>
<name>A0A9D3SFJ1_9TELE</name>
<feature type="domain" description="Ig-like" evidence="13">
    <location>
        <begin position="229"/>
        <end position="327"/>
    </location>
</feature>
<dbReference type="Pfam" id="PF07686">
    <property type="entry name" value="V-set"/>
    <property type="match status" value="2"/>
</dbReference>
<organism evidence="14 15">
    <name type="scientific">Hemibagrus wyckioides</name>
    <dbReference type="NCBI Taxonomy" id="337641"/>
    <lineage>
        <taxon>Eukaryota</taxon>
        <taxon>Metazoa</taxon>
        <taxon>Chordata</taxon>
        <taxon>Craniata</taxon>
        <taxon>Vertebrata</taxon>
        <taxon>Euteleostomi</taxon>
        <taxon>Actinopterygii</taxon>
        <taxon>Neopterygii</taxon>
        <taxon>Teleostei</taxon>
        <taxon>Ostariophysi</taxon>
        <taxon>Siluriformes</taxon>
        <taxon>Bagridae</taxon>
        <taxon>Hemibagrus</taxon>
    </lineage>
</organism>
<dbReference type="PROSITE" id="PS50835">
    <property type="entry name" value="IG_LIKE"/>
    <property type="match status" value="2"/>
</dbReference>
<feature type="compositionally biased region" description="Low complexity" evidence="11">
    <location>
        <begin position="665"/>
        <end position="689"/>
    </location>
</feature>
<feature type="region of interest" description="Disordered" evidence="11">
    <location>
        <begin position="522"/>
        <end position="561"/>
    </location>
</feature>
<protein>
    <recommendedName>
        <fullName evidence="13">Ig-like domain-containing protein</fullName>
    </recommendedName>
</protein>
<evidence type="ECO:0000256" key="4">
    <source>
        <dbReference type="ARBA" id="ARBA00022687"/>
    </source>
</evidence>
<evidence type="ECO:0000256" key="1">
    <source>
        <dbReference type="ARBA" id="ARBA00004202"/>
    </source>
</evidence>
<keyword evidence="15" id="KW-1185">Reference proteome</keyword>
<feature type="region of interest" description="Disordered" evidence="11">
    <location>
        <begin position="999"/>
        <end position="1053"/>
    </location>
</feature>
<feature type="compositionally biased region" description="Polar residues" evidence="11">
    <location>
        <begin position="870"/>
        <end position="883"/>
    </location>
</feature>
<dbReference type="GO" id="GO:1903037">
    <property type="term" value="P:regulation of leukocyte cell-cell adhesion"/>
    <property type="evidence" value="ECO:0007669"/>
    <property type="project" value="UniProtKB-ARBA"/>
</dbReference>
<feature type="region of interest" description="Disordered" evidence="11">
    <location>
        <begin position="857"/>
        <end position="896"/>
    </location>
</feature>
<dbReference type="GO" id="GO:0050863">
    <property type="term" value="P:regulation of T cell activation"/>
    <property type="evidence" value="ECO:0007669"/>
    <property type="project" value="UniProtKB-ARBA"/>
</dbReference>
<keyword evidence="5 12" id="KW-0732">Signal</keyword>
<evidence type="ECO:0000256" key="9">
    <source>
        <dbReference type="ARBA" id="ARBA00023180"/>
    </source>
</evidence>
<keyword evidence="6" id="KW-0446">Lipid-binding</keyword>
<dbReference type="Proteomes" id="UP000824219">
    <property type="component" value="Linkage Group LG16"/>
</dbReference>
<evidence type="ECO:0000313" key="14">
    <source>
        <dbReference type="EMBL" id="KAG7322461.1"/>
    </source>
</evidence>
<dbReference type="InterPro" id="IPR007110">
    <property type="entry name" value="Ig-like_dom"/>
</dbReference>
<evidence type="ECO:0000256" key="6">
    <source>
        <dbReference type="ARBA" id="ARBA00023121"/>
    </source>
</evidence>
<dbReference type="InterPro" id="IPR003599">
    <property type="entry name" value="Ig_sub"/>
</dbReference>
<evidence type="ECO:0000256" key="2">
    <source>
        <dbReference type="ARBA" id="ARBA00007750"/>
    </source>
</evidence>
<feature type="domain" description="Ig-like" evidence="13">
    <location>
        <begin position="7"/>
        <end position="128"/>
    </location>
</feature>
<evidence type="ECO:0000256" key="10">
    <source>
        <dbReference type="ARBA" id="ARBA00023319"/>
    </source>
</evidence>
<keyword evidence="8" id="KW-1015">Disulfide bond</keyword>
<dbReference type="InterPro" id="IPR013783">
    <property type="entry name" value="Ig-like_fold"/>
</dbReference>
<keyword evidence="10" id="KW-0393">Immunoglobulin domain</keyword>
<dbReference type="FunFam" id="2.60.40.10:FF:000142">
    <property type="entry name" value="V-set domain-containing T-cell activation inhibitor 1"/>
    <property type="match status" value="1"/>
</dbReference>
<dbReference type="AlphaFoldDB" id="A0A9D3SFJ1"/>
<dbReference type="GO" id="GO:0005886">
    <property type="term" value="C:plasma membrane"/>
    <property type="evidence" value="ECO:0007669"/>
    <property type="project" value="UniProtKB-SubCell"/>
</dbReference>
<dbReference type="SUPFAM" id="SSF48726">
    <property type="entry name" value="Immunoglobulin"/>
    <property type="match status" value="2"/>
</dbReference>
<keyword evidence="4" id="KW-0879">Wnt signaling pathway</keyword>
<comment type="subcellular location">
    <subcellularLocation>
        <location evidence="1">Cell membrane</location>
        <topology evidence="1">Peripheral membrane protein</topology>
    </subcellularLocation>
</comment>
<feature type="compositionally biased region" description="Low complexity" evidence="11">
    <location>
        <begin position="731"/>
        <end position="742"/>
    </location>
</feature>
<dbReference type="EMBL" id="JAHKSW010000016">
    <property type="protein sequence ID" value="KAG7322461.1"/>
    <property type="molecule type" value="Genomic_DNA"/>
</dbReference>